<dbReference type="EMBL" id="JHEH01000055">
    <property type="protein sequence ID" value="KEP67958.1"/>
    <property type="molecule type" value="Genomic_DNA"/>
</dbReference>
<dbReference type="InterPro" id="IPR002145">
    <property type="entry name" value="CopG"/>
</dbReference>
<name>A0A074TFY2_9RHOB</name>
<proteinExistence type="predicted"/>
<accession>A0A074TFY2</accession>
<evidence type="ECO:0000259" key="1">
    <source>
        <dbReference type="Pfam" id="PF01402"/>
    </source>
</evidence>
<sequence>MSEKKKMGRPPAGTEPVMVRMTHEMVEAIDAYRRVAEDLPSRPEVIRRAVEAYLNEKKKERG</sequence>
<organism evidence="2 3">
    <name type="scientific">Thioclava dalianensis</name>
    <dbReference type="NCBI Taxonomy" id="1185766"/>
    <lineage>
        <taxon>Bacteria</taxon>
        <taxon>Pseudomonadati</taxon>
        <taxon>Pseudomonadota</taxon>
        <taxon>Alphaproteobacteria</taxon>
        <taxon>Rhodobacterales</taxon>
        <taxon>Paracoccaceae</taxon>
        <taxon>Thioclava</taxon>
    </lineage>
</organism>
<dbReference type="Gene3D" id="1.10.1220.10">
    <property type="entry name" value="Met repressor-like"/>
    <property type="match status" value="1"/>
</dbReference>
<dbReference type="GO" id="GO:0006355">
    <property type="term" value="P:regulation of DNA-templated transcription"/>
    <property type="evidence" value="ECO:0007669"/>
    <property type="project" value="InterPro"/>
</dbReference>
<keyword evidence="3" id="KW-1185">Reference proteome</keyword>
<dbReference type="RefSeq" id="WP_038069801.1">
    <property type="nucleotide sequence ID" value="NZ_FOVB01000026.1"/>
</dbReference>
<evidence type="ECO:0000313" key="2">
    <source>
        <dbReference type="EMBL" id="KEP67958.1"/>
    </source>
</evidence>
<dbReference type="InterPro" id="IPR013321">
    <property type="entry name" value="Arc_rbn_hlx_hlx"/>
</dbReference>
<protein>
    <recommendedName>
        <fullName evidence="1">Ribbon-helix-helix protein CopG domain-containing protein</fullName>
    </recommendedName>
</protein>
<comment type="caution">
    <text evidence="2">The sequence shown here is derived from an EMBL/GenBank/DDBJ whole genome shotgun (WGS) entry which is preliminary data.</text>
</comment>
<reference evidence="2 3" key="1">
    <citation type="submission" date="2014-03" db="EMBL/GenBank/DDBJ databases">
        <title>The draft genome sequence of Thioclava dalianensis DLFJ1-1.</title>
        <authorList>
            <person name="Lai Q."/>
            <person name="Shao Z."/>
        </authorList>
    </citation>
    <scope>NUCLEOTIDE SEQUENCE [LARGE SCALE GENOMIC DNA]</scope>
    <source>
        <strain evidence="2 3">DLFJ1-1</strain>
    </source>
</reference>
<feature type="domain" description="Ribbon-helix-helix protein CopG" evidence="1">
    <location>
        <begin position="19"/>
        <end position="56"/>
    </location>
</feature>
<evidence type="ECO:0000313" key="3">
    <source>
        <dbReference type="Proteomes" id="UP000027725"/>
    </source>
</evidence>
<gene>
    <name evidence="2" type="ORF">DL1_16945</name>
</gene>
<dbReference type="AlphaFoldDB" id="A0A074TFY2"/>
<dbReference type="Pfam" id="PF01402">
    <property type="entry name" value="RHH_1"/>
    <property type="match status" value="1"/>
</dbReference>
<dbReference type="Proteomes" id="UP000027725">
    <property type="component" value="Unassembled WGS sequence"/>
</dbReference>
<dbReference type="eggNOG" id="ENOG502ZF1Q">
    <property type="taxonomic scope" value="Bacteria"/>
</dbReference>